<keyword evidence="1" id="KW-0175">Coiled coil</keyword>
<dbReference type="RefSeq" id="WP_187426815.1">
    <property type="nucleotide sequence ID" value="NZ_VNIB01000016.1"/>
</dbReference>
<feature type="transmembrane region" description="Helical" evidence="2">
    <location>
        <begin position="560"/>
        <end position="578"/>
    </location>
</feature>
<evidence type="ECO:0000256" key="2">
    <source>
        <dbReference type="SAM" id="Phobius"/>
    </source>
</evidence>
<evidence type="ECO:0000313" key="4">
    <source>
        <dbReference type="Proteomes" id="UP000324159"/>
    </source>
</evidence>
<feature type="transmembrane region" description="Helical" evidence="2">
    <location>
        <begin position="198"/>
        <end position="215"/>
    </location>
</feature>
<dbReference type="AlphaFoldDB" id="A0A5D3WGH6"/>
<keyword evidence="2" id="KW-0812">Transmembrane</keyword>
<reference evidence="3 4" key="1">
    <citation type="submission" date="2019-07" db="EMBL/GenBank/DDBJ databases">
        <title>Genomic Encyclopedia of Type Strains, Phase IV (KMG-IV): sequencing the most valuable type-strain genomes for metagenomic binning, comparative biology and taxonomic classification.</title>
        <authorList>
            <person name="Goeker M."/>
        </authorList>
    </citation>
    <scope>NUCLEOTIDE SEQUENCE [LARGE SCALE GENOMIC DNA]</scope>
    <source>
        <strain evidence="3 4">SS015</strain>
    </source>
</reference>
<dbReference type="Proteomes" id="UP000324159">
    <property type="component" value="Unassembled WGS sequence"/>
</dbReference>
<feature type="transmembrane region" description="Helical" evidence="2">
    <location>
        <begin position="405"/>
        <end position="422"/>
    </location>
</feature>
<dbReference type="EMBL" id="VNIB01000016">
    <property type="protein sequence ID" value="TYO95837.1"/>
    <property type="molecule type" value="Genomic_DNA"/>
</dbReference>
<feature type="transmembrane region" description="Helical" evidence="2">
    <location>
        <begin position="319"/>
        <end position="338"/>
    </location>
</feature>
<feature type="transmembrane region" description="Helical" evidence="2">
    <location>
        <begin position="67"/>
        <end position="85"/>
    </location>
</feature>
<feature type="transmembrane region" description="Helical" evidence="2">
    <location>
        <begin position="535"/>
        <end position="554"/>
    </location>
</feature>
<accession>A0A5D3WGH6</accession>
<feature type="transmembrane region" description="Helical" evidence="2">
    <location>
        <begin position="175"/>
        <end position="192"/>
    </location>
</feature>
<feature type="transmembrane region" description="Helical" evidence="2">
    <location>
        <begin position="97"/>
        <end position="117"/>
    </location>
</feature>
<feature type="transmembrane region" description="Helical" evidence="2">
    <location>
        <begin position="124"/>
        <end position="146"/>
    </location>
</feature>
<keyword evidence="4" id="KW-1185">Reference proteome</keyword>
<feature type="transmembrane region" description="Helical" evidence="2">
    <location>
        <begin position="227"/>
        <end position="250"/>
    </location>
</feature>
<evidence type="ECO:0000256" key="1">
    <source>
        <dbReference type="SAM" id="Coils"/>
    </source>
</evidence>
<feature type="transmembrane region" description="Helical" evidence="2">
    <location>
        <begin position="428"/>
        <end position="449"/>
    </location>
</feature>
<organism evidence="3 4">
    <name type="scientific">Geothermobacter ehrlichii</name>
    <dbReference type="NCBI Taxonomy" id="213224"/>
    <lineage>
        <taxon>Bacteria</taxon>
        <taxon>Pseudomonadati</taxon>
        <taxon>Thermodesulfobacteriota</taxon>
        <taxon>Desulfuromonadia</taxon>
        <taxon>Desulfuromonadales</taxon>
        <taxon>Geothermobacteraceae</taxon>
        <taxon>Geothermobacter</taxon>
    </lineage>
</organism>
<proteinExistence type="predicted"/>
<keyword evidence="2" id="KW-1133">Transmembrane helix</keyword>
<feature type="transmembrane region" description="Helical" evidence="2">
    <location>
        <begin position="376"/>
        <end position="393"/>
    </location>
</feature>
<keyword evidence="2" id="KW-0472">Membrane</keyword>
<protein>
    <submittedName>
        <fullName evidence="3">Putative membrane protein DUF2339</fullName>
    </submittedName>
</protein>
<evidence type="ECO:0000313" key="3">
    <source>
        <dbReference type="EMBL" id="TYO95837.1"/>
    </source>
</evidence>
<feature type="transmembrane region" description="Helical" evidence="2">
    <location>
        <begin position="502"/>
        <end position="523"/>
    </location>
</feature>
<feature type="coiled-coil region" evidence="1">
    <location>
        <begin position="5"/>
        <end position="32"/>
    </location>
</feature>
<name>A0A5D3WGH6_9BACT</name>
<sequence>MKECEQSLETRVARLEQQLEAVQKRLALFESGLDADALKALHARAEEEEGRQKVASGLLGWIGKESFLPRVATISFIMVMALALRTATDNHLINQQVGTLFGVSYAALLILIGWFLYGRGNDKAPVFTGAGAFLLSLIVVETQAHFKTLTPVPAYFILMMMGATLAAQSQRFQKPGPVIIGTLGMCLAGAAIDYPTPLFSYLAPLLLLANVLAFHASRMKKSSWLRWFVFGLTVMIAQVWAMRLGMYLFADQVPPEPLAENWFFPLVGIFGLGFIFSSFFSLWRTGEGPITVFDNLVPSLTVIWVVWSSHYVLERGGSSFFGLGVTGTLAALLCYFLIHMLAQRRIKYTPGGTTLSMAGSLLLVLCLPLATGNLVTAAAVFSGVAVWLARMSVRWHNSGVRWVSYLLQITSGVSLVVALNQHPDGKNLLVTLAGTGLVAIGGLYHYSWSRKFPPLRIGRVFGRLDPTDRSAALVLLSGLSAGFFQARGLLYWGLHQIHGNQFETFVCLQSVLINSAIAVLMVLAWKRNSRELKNVAILVTLLAAFKVFMIDLLSTRGVPLVLSVFSFGLVASVESVVLTRWQKLDAEGVDKDVPGDGEMERQG</sequence>
<feature type="transmembrane region" description="Helical" evidence="2">
    <location>
        <begin position="152"/>
        <end position="168"/>
    </location>
</feature>
<comment type="caution">
    <text evidence="3">The sequence shown here is derived from an EMBL/GenBank/DDBJ whole genome shotgun (WGS) entry which is preliminary data.</text>
</comment>
<feature type="transmembrane region" description="Helical" evidence="2">
    <location>
        <begin position="470"/>
        <end position="490"/>
    </location>
</feature>
<feature type="transmembrane region" description="Helical" evidence="2">
    <location>
        <begin position="262"/>
        <end position="283"/>
    </location>
</feature>
<gene>
    <name evidence="3" type="ORF">EDC39_11644</name>
</gene>